<proteinExistence type="predicted"/>
<dbReference type="Proteomes" id="UP000023152">
    <property type="component" value="Unassembled WGS sequence"/>
</dbReference>
<name>X6N5W6_RETFI</name>
<evidence type="ECO:0000313" key="2">
    <source>
        <dbReference type="EMBL" id="ETO21154.1"/>
    </source>
</evidence>
<accession>X6N5W6</accession>
<reference evidence="2 3" key="1">
    <citation type="journal article" date="2013" name="Curr. Biol.">
        <title>The Genome of the Foraminiferan Reticulomyxa filosa.</title>
        <authorList>
            <person name="Glockner G."/>
            <person name="Hulsmann N."/>
            <person name="Schleicher M."/>
            <person name="Noegel A.A."/>
            <person name="Eichinger L."/>
            <person name="Gallinger C."/>
            <person name="Pawlowski J."/>
            <person name="Sierra R."/>
            <person name="Euteneuer U."/>
            <person name="Pillet L."/>
            <person name="Moustafa A."/>
            <person name="Platzer M."/>
            <person name="Groth M."/>
            <person name="Szafranski K."/>
            <person name="Schliwa M."/>
        </authorList>
    </citation>
    <scope>NUCLEOTIDE SEQUENCE [LARGE SCALE GENOMIC DNA]</scope>
</reference>
<evidence type="ECO:0000313" key="3">
    <source>
        <dbReference type="Proteomes" id="UP000023152"/>
    </source>
</evidence>
<feature type="region of interest" description="Disordered" evidence="1">
    <location>
        <begin position="1"/>
        <end position="40"/>
    </location>
</feature>
<organism evidence="2 3">
    <name type="scientific">Reticulomyxa filosa</name>
    <dbReference type="NCBI Taxonomy" id="46433"/>
    <lineage>
        <taxon>Eukaryota</taxon>
        <taxon>Sar</taxon>
        <taxon>Rhizaria</taxon>
        <taxon>Retaria</taxon>
        <taxon>Foraminifera</taxon>
        <taxon>Monothalamids</taxon>
        <taxon>Reticulomyxidae</taxon>
        <taxon>Reticulomyxa</taxon>
    </lineage>
</organism>
<sequence length="175" mass="20175">EEEEEEEENEEEEEYTKVEDDSPDSTSQLLCGSPDTSITNKDKYLEEKEISKHTHKYGYEQERFPVIKVSPQTLKKSNDVAEHCIKTCEVQGIDHASRKRLTQFLSSCKVQQVCFDNDNNNTNANANDNNNNDNGNSEEIKDPIRYLYDHEIDAIVEQIITKCLIAKCLQKQGFH</sequence>
<feature type="compositionally biased region" description="Polar residues" evidence="1">
    <location>
        <begin position="24"/>
        <end position="39"/>
    </location>
</feature>
<evidence type="ECO:0000256" key="1">
    <source>
        <dbReference type="SAM" id="MobiDB-lite"/>
    </source>
</evidence>
<dbReference type="EMBL" id="ASPP01011892">
    <property type="protein sequence ID" value="ETO21154.1"/>
    <property type="molecule type" value="Genomic_DNA"/>
</dbReference>
<keyword evidence="3" id="KW-1185">Reference proteome</keyword>
<comment type="caution">
    <text evidence="2">The sequence shown here is derived from an EMBL/GenBank/DDBJ whole genome shotgun (WGS) entry which is preliminary data.</text>
</comment>
<dbReference type="AlphaFoldDB" id="X6N5W6"/>
<feature type="non-terminal residue" evidence="2">
    <location>
        <position position="1"/>
    </location>
</feature>
<feature type="compositionally biased region" description="Acidic residues" evidence="1">
    <location>
        <begin position="1"/>
        <end position="14"/>
    </location>
</feature>
<protein>
    <submittedName>
        <fullName evidence="2">Uncharacterized protein</fullName>
    </submittedName>
</protein>
<gene>
    <name evidence="2" type="ORF">RFI_16050</name>
</gene>